<dbReference type="CDD" id="cd10448">
    <property type="entry name" value="GIY-YIG_unchar_3"/>
    <property type="match status" value="1"/>
</dbReference>
<comment type="caution">
    <text evidence="3">The sequence shown here is derived from an EMBL/GenBank/DDBJ whole genome shotgun (WGS) entry which is preliminary data.</text>
</comment>
<organism evidence="3 4">
    <name type="scientific">Candidatus Daviesbacteria bacterium RIFCSPHIGHO2_02_FULL_41_10</name>
    <dbReference type="NCBI Taxonomy" id="1797774"/>
    <lineage>
        <taxon>Bacteria</taxon>
        <taxon>Candidatus Daviesiibacteriota</taxon>
    </lineage>
</organism>
<dbReference type="Pfam" id="PF01541">
    <property type="entry name" value="GIY-YIG"/>
    <property type="match status" value="1"/>
</dbReference>
<dbReference type="PROSITE" id="PS50164">
    <property type="entry name" value="GIY_YIG"/>
    <property type="match status" value="1"/>
</dbReference>
<dbReference type="Proteomes" id="UP000177258">
    <property type="component" value="Unassembled WGS sequence"/>
</dbReference>
<dbReference type="PANTHER" id="PTHR34477:SF5">
    <property type="entry name" value="BSL5627 PROTEIN"/>
    <property type="match status" value="1"/>
</dbReference>
<name>A0A1F5JUZ7_9BACT</name>
<dbReference type="SUPFAM" id="SSF82771">
    <property type="entry name" value="GIY-YIG endonuclease"/>
    <property type="match status" value="1"/>
</dbReference>
<dbReference type="PANTHER" id="PTHR34477">
    <property type="entry name" value="UPF0213 PROTEIN YHBQ"/>
    <property type="match status" value="1"/>
</dbReference>
<evidence type="ECO:0000313" key="3">
    <source>
        <dbReference type="EMBL" id="OGE32301.1"/>
    </source>
</evidence>
<evidence type="ECO:0000256" key="1">
    <source>
        <dbReference type="ARBA" id="ARBA00007435"/>
    </source>
</evidence>
<accession>A0A1F5JUZ7</accession>
<proteinExistence type="inferred from homology"/>
<dbReference type="AlphaFoldDB" id="A0A1F5JUZ7"/>
<gene>
    <name evidence="3" type="ORF">A3D83_02645</name>
</gene>
<dbReference type="InterPro" id="IPR050190">
    <property type="entry name" value="UPF0213_domain"/>
</dbReference>
<dbReference type="Gene3D" id="3.40.1440.10">
    <property type="entry name" value="GIY-YIG endonuclease"/>
    <property type="match status" value="1"/>
</dbReference>
<evidence type="ECO:0000259" key="2">
    <source>
        <dbReference type="PROSITE" id="PS50164"/>
    </source>
</evidence>
<protein>
    <recommendedName>
        <fullName evidence="2">GIY-YIG domain-containing protein</fullName>
    </recommendedName>
</protein>
<reference evidence="3 4" key="1">
    <citation type="journal article" date="2016" name="Nat. Commun.">
        <title>Thousands of microbial genomes shed light on interconnected biogeochemical processes in an aquifer system.</title>
        <authorList>
            <person name="Anantharaman K."/>
            <person name="Brown C.T."/>
            <person name="Hug L.A."/>
            <person name="Sharon I."/>
            <person name="Castelle C.J."/>
            <person name="Probst A.J."/>
            <person name="Thomas B.C."/>
            <person name="Singh A."/>
            <person name="Wilkins M.J."/>
            <person name="Karaoz U."/>
            <person name="Brodie E.L."/>
            <person name="Williams K.H."/>
            <person name="Hubbard S.S."/>
            <person name="Banfield J.F."/>
        </authorList>
    </citation>
    <scope>NUCLEOTIDE SEQUENCE [LARGE SCALE GENOMIC DNA]</scope>
</reference>
<evidence type="ECO:0000313" key="4">
    <source>
        <dbReference type="Proteomes" id="UP000177258"/>
    </source>
</evidence>
<dbReference type="InterPro" id="IPR000305">
    <property type="entry name" value="GIY-YIG_endonuc"/>
</dbReference>
<sequence>MKQYYIYIATNPQNNVFYTGVTNNLIRRIWEHKQKLVPGFTNKYNINKLVFYEVFENINDAIAREKQIKGGSREKKLKLIESANPVFENLYDSITR</sequence>
<comment type="similarity">
    <text evidence="1">Belongs to the UPF0213 family.</text>
</comment>
<dbReference type="EMBL" id="MFDB01000028">
    <property type="protein sequence ID" value="OGE32301.1"/>
    <property type="molecule type" value="Genomic_DNA"/>
</dbReference>
<feature type="domain" description="GIY-YIG" evidence="2">
    <location>
        <begin position="2"/>
        <end position="78"/>
    </location>
</feature>
<dbReference type="InterPro" id="IPR035901">
    <property type="entry name" value="GIY-YIG_endonuc_sf"/>
</dbReference>